<protein>
    <submittedName>
        <fullName evidence="1">Uncharacterized protein</fullName>
    </submittedName>
</protein>
<comment type="caution">
    <text evidence="1">The sequence shown here is derived from an EMBL/GenBank/DDBJ whole genome shotgun (WGS) entry which is preliminary data.</text>
</comment>
<evidence type="ECO:0000313" key="1">
    <source>
        <dbReference type="EMBL" id="KZX15415.1"/>
    </source>
</evidence>
<dbReference type="AlphaFoldDB" id="A0A166DBM7"/>
<gene>
    <name evidence="1" type="ORF">MBCUT_15480</name>
</gene>
<evidence type="ECO:0000313" key="2">
    <source>
        <dbReference type="Proteomes" id="UP000077275"/>
    </source>
</evidence>
<accession>A0A166DBM7</accession>
<dbReference type="Proteomes" id="UP000077275">
    <property type="component" value="Unassembled WGS sequence"/>
</dbReference>
<dbReference type="EMBL" id="LWMW01000119">
    <property type="protein sequence ID" value="KZX15415.1"/>
    <property type="molecule type" value="Genomic_DNA"/>
</dbReference>
<organism evidence="1 2">
    <name type="scientific">Methanobrevibacter cuticularis</name>
    <dbReference type="NCBI Taxonomy" id="47311"/>
    <lineage>
        <taxon>Archaea</taxon>
        <taxon>Methanobacteriati</taxon>
        <taxon>Methanobacteriota</taxon>
        <taxon>Methanomada group</taxon>
        <taxon>Methanobacteria</taxon>
        <taxon>Methanobacteriales</taxon>
        <taxon>Methanobacteriaceae</taxon>
        <taxon>Methanobrevibacter</taxon>
    </lineage>
</organism>
<sequence>MLIINRKKEWSSNVDYKEKKRNGVVMLIINRKKEWSSNVDYKEKKGME</sequence>
<name>A0A166DBM7_9EURY</name>
<dbReference type="STRING" id="47311.MBCUT_15480"/>
<dbReference type="RefSeq" id="WP_157082537.1">
    <property type="nucleotide sequence ID" value="NZ_LWMW01000119.1"/>
</dbReference>
<proteinExistence type="predicted"/>
<reference evidence="1 2" key="1">
    <citation type="submission" date="2016-04" db="EMBL/GenBank/DDBJ databases">
        <title>Genome sequence of Methanobrevibacter cuticularis DSM 11139.</title>
        <authorList>
            <person name="Poehlein A."/>
            <person name="Seedorf H."/>
            <person name="Daniel R."/>
        </authorList>
    </citation>
    <scope>NUCLEOTIDE SEQUENCE [LARGE SCALE GENOMIC DNA]</scope>
    <source>
        <strain evidence="1 2">DSM 11139</strain>
    </source>
</reference>
<dbReference type="PATRIC" id="fig|47311.3.peg.1684"/>
<keyword evidence="2" id="KW-1185">Reference proteome</keyword>